<evidence type="ECO:0000256" key="1">
    <source>
        <dbReference type="ARBA" id="ARBA00004141"/>
    </source>
</evidence>
<keyword evidence="3" id="KW-0813">Transport</keyword>
<evidence type="ECO:0000256" key="3">
    <source>
        <dbReference type="ARBA" id="ARBA00022448"/>
    </source>
</evidence>
<evidence type="ECO:0000256" key="8">
    <source>
        <dbReference type="SAM" id="Phobius"/>
    </source>
</evidence>
<sequence length="186" mass="20229">MKSPNYFSITDDIQEGVLHLVRSRLPWLIVGLILGTIVTFMVSRFGGLLATDPNLVFFIPVIVYLADAVGEQTENVYVRNLSTFKDNFLQYLSKEILVGVLLGIILGFLIGLVANFWLGSLQTALTVGFAMFLNVTIAPVIAVVVPEVLFKEHVDPALGGGPFTTGIQQGLSLLIYFLVATAIILS</sequence>
<dbReference type="PANTHER" id="PTHR41394:SF5">
    <property type="entry name" value="SLC41A_MGTE INTEGRAL MEMBRANE DOMAIN-CONTAINING PROTEIN"/>
    <property type="match status" value="1"/>
</dbReference>
<dbReference type="SUPFAM" id="SSF161093">
    <property type="entry name" value="MgtE membrane domain-like"/>
    <property type="match status" value="1"/>
</dbReference>
<evidence type="ECO:0000256" key="6">
    <source>
        <dbReference type="ARBA" id="ARBA00022989"/>
    </source>
</evidence>
<keyword evidence="7 8" id="KW-0472">Membrane</keyword>
<dbReference type="GO" id="GO:0008324">
    <property type="term" value="F:monoatomic cation transmembrane transporter activity"/>
    <property type="evidence" value="ECO:0007669"/>
    <property type="project" value="InterPro"/>
</dbReference>
<proteinExistence type="inferred from homology"/>
<keyword evidence="4 8" id="KW-0812">Transmembrane</keyword>
<gene>
    <name evidence="10" type="ORF">A2870_02195</name>
</gene>
<dbReference type="GO" id="GO:0016020">
    <property type="term" value="C:membrane"/>
    <property type="evidence" value="ECO:0007669"/>
    <property type="project" value="UniProtKB-SubCell"/>
</dbReference>
<feature type="transmembrane region" description="Helical" evidence="8">
    <location>
        <begin position="96"/>
        <end position="118"/>
    </location>
</feature>
<feature type="transmembrane region" description="Helical" evidence="8">
    <location>
        <begin position="25"/>
        <end position="42"/>
    </location>
</feature>
<feature type="transmembrane region" description="Helical" evidence="8">
    <location>
        <begin position="166"/>
        <end position="185"/>
    </location>
</feature>
<evidence type="ECO:0000256" key="7">
    <source>
        <dbReference type="ARBA" id="ARBA00023136"/>
    </source>
</evidence>
<dbReference type="PANTHER" id="PTHR41394">
    <property type="entry name" value="MAGNESIUM TRANSPORTER MGTE"/>
    <property type="match status" value="1"/>
</dbReference>
<keyword evidence="6 8" id="KW-1133">Transmembrane helix</keyword>
<feature type="transmembrane region" description="Helical" evidence="8">
    <location>
        <begin position="125"/>
        <end position="146"/>
    </location>
</feature>
<comment type="caution">
    <text evidence="10">The sequence shown here is derived from an EMBL/GenBank/DDBJ whole genome shotgun (WGS) entry which is preliminary data.</text>
</comment>
<dbReference type="InterPro" id="IPR036739">
    <property type="entry name" value="SLC41_membr_dom_sf"/>
</dbReference>
<evidence type="ECO:0000256" key="4">
    <source>
        <dbReference type="ARBA" id="ARBA00022692"/>
    </source>
</evidence>
<keyword evidence="5" id="KW-0460">Magnesium</keyword>
<evidence type="ECO:0000313" key="11">
    <source>
        <dbReference type="Proteomes" id="UP000179102"/>
    </source>
</evidence>
<dbReference type="InterPro" id="IPR006667">
    <property type="entry name" value="SLC41_membr_dom"/>
</dbReference>
<evidence type="ECO:0000256" key="2">
    <source>
        <dbReference type="ARBA" id="ARBA00009749"/>
    </source>
</evidence>
<accession>A0A1F5G3Y8</accession>
<evidence type="ECO:0000256" key="5">
    <source>
        <dbReference type="ARBA" id="ARBA00022842"/>
    </source>
</evidence>
<dbReference type="Pfam" id="PF01769">
    <property type="entry name" value="MgtE"/>
    <property type="match status" value="1"/>
</dbReference>
<evidence type="ECO:0000313" key="10">
    <source>
        <dbReference type="EMBL" id="OGD86581.1"/>
    </source>
</evidence>
<dbReference type="AlphaFoldDB" id="A0A1F5G3Y8"/>
<reference evidence="10 11" key="1">
    <citation type="journal article" date="2016" name="Nat. Commun.">
        <title>Thousands of microbial genomes shed light on interconnected biogeochemical processes in an aquifer system.</title>
        <authorList>
            <person name="Anantharaman K."/>
            <person name="Brown C.T."/>
            <person name="Hug L.A."/>
            <person name="Sharon I."/>
            <person name="Castelle C.J."/>
            <person name="Probst A.J."/>
            <person name="Thomas B.C."/>
            <person name="Singh A."/>
            <person name="Wilkins M.J."/>
            <person name="Karaoz U."/>
            <person name="Brodie E.L."/>
            <person name="Williams K.H."/>
            <person name="Hubbard S.S."/>
            <person name="Banfield J.F."/>
        </authorList>
    </citation>
    <scope>NUCLEOTIDE SEQUENCE [LARGE SCALE GENOMIC DNA]</scope>
</reference>
<comment type="subcellular location">
    <subcellularLocation>
        <location evidence="1">Membrane</location>
        <topology evidence="1">Multi-pass membrane protein</topology>
    </subcellularLocation>
</comment>
<name>A0A1F5G3Y8_9BACT</name>
<dbReference type="STRING" id="1797711.A2870_02195"/>
<dbReference type="EMBL" id="MFAZ01000040">
    <property type="protein sequence ID" value="OGD86581.1"/>
    <property type="molecule type" value="Genomic_DNA"/>
</dbReference>
<organism evidence="10 11">
    <name type="scientific">Candidatus Curtissbacteria bacterium RIFCSPHIGHO2_01_FULL_41_11</name>
    <dbReference type="NCBI Taxonomy" id="1797711"/>
    <lineage>
        <taxon>Bacteria</taxon>
        <taxon>Candidatus Curtissiibacteriota</taxon>
    </lineage>
</organism>
<feature type="domain" description="SLC41A/MgtE integral membrane" evidence="9">
    <location>
        <begin position="59"/>
        <end position="179"/>
    </location>
</feature>
<dbReference type="Gene3D" id="1.10.357.20">
    <property type="entry name" value="SLC41 divalent cation transporters, integral membrane domain"/>
    <property type="match status" value="1"/>
</dbReference>
<evidence type="ECO:0000259" key="9">
    <source>
        <dbReference type="Pfam" id="PF01769"/>
    </source>
</evidence>
<dbReference type="Proteomes" id="UP000179102">
    <property type="component" value="Unassembled WGS sequence"/>
</dbReference>
<protein>
    <recommendedName>
        <fullName evidence="9">SLC41A/MgtE integral membrane domain-containing protein</fullName>
    </recommendedName>
</protein>
<comment type="similarity">
    <text evidence="2">Belongs to the SLC41A transporter family.</text>
</comment>